<dbReference type="CDD" id="cd14264">
    <property type="entry name" value="DAGK_IM"/>
    <property type="match status" value="1"/>
</dbReference>
<feature type="binding site" evidence="21">
    <location>
        <position position="76"/>
    </location>
    <ligand>
        <name>substrate</name>
    </ligand>
</feature>
<evidence type="ECO:0000256" key="4">
    <source>
        <dbReference type="ARBA" id="ARBA00017575"/>
    </source>
</evidence>
<evidence type="ECO:0000256" key="21">
    <source>
        <dbReference type="PIRSR" id="PIRSR600829-2"/>
    </source>
</evidence>
<keyword evidence="26" id="KW-1185">Reference proteome</keyword>
<feature type="binding site" evidence="22">
    <location>
        <position position="35"/>
    </location>
    <ligand>
        <name>ATP</name>
        <dbReference type="ChEBI" id="CHEBI:30616"/>
    </ligand>
</feature>
<proteinExistence type="inferred from homology"/>
<evidence type="ECO:0000256" key="18">
    <source>
        <dbReference type="ARBA" id="ARBA00023209"/>
    </source>
</evidence>
<comment type="cofactor">
    <cofactor evidence="23">
        <name>Mg(2+)</name>
        <dbReference type="ChEBI" id="CHEBI:18420"/>
    </cofactor>
    <text evidence="23">Mn(2+), Zn(2+), Cd(2+) and Co(2+) support activity to lesser extents.</text>
</comment>
<evidence type="ECO:0000256" key="8">
    <source>
        <dbReference type="ARBA" id="ARBA00022679"/>
    </source>
</evidence>
<dbReference type="InterPro" id="IPR036945">
    <property type="entry name" value="DAGK_sf"/>
</dbReference>
<dbReference type="PANTHER" id="PTHR34299">
    <property type="entry name" value="DIACYLGLYCEROL KINASE"/>
    <property type="match status" value="1"/>
</dbReference>
<reference evidence="25 26" key="1">
    <citation type="submission" date="2023-09" db="EMBL/GenBank/DDBJ databases">
        <authorList>
            <person name="Rey-Velasco X."/>
        </authorList>
    </citation>
    <scope>NUCLEOTIDE SEQUENCE [LARGE SCALE GENOMIC DNA]</scope>
    <source>
        <strain evidence="25 26">W409</strain>
    </source>
</reference>
<evidence type="ECO:0000256" key="22">
    <source>
        <dbReference type="PIRSR" id="PIRSR600829-3"/>
    </source>
</evidence>
<feature type="transmembrane region" description="Helical" evidence="24">
    <location>
        <begin position="103"/>
        <end position="124"/>
    </location>
</feature>
<dbReference type="Pfam" id="PF01219">
    <property type="entry name" value="DAGK_prokar"/>
    <property type="match status" value="1"/>
</dbReference>
<organism evidence="25 26">
    <name type="scientific">Brumicola blandensis</name>
    <dbReference type="NCBI Taxonomy" id="3075611"/>
    <lineage>
        <taxon>Bacteria</taxon>
        <taxon>Pseudomonadati</taxon>
        <taxon>Pseudomonadota</taxon>
        <taxon>Gammaproteobacteria</taxon>
        <taxon>Alteromonadales</taxon>
        <taxon>Alteromonadaceae</taxon>
        <taxon>Brumicola</taxon>
    </lineage>
</organism>
<comment type="catalytic activity">
    <reaction evidence="24">
        <text>a 1,2-diacyl-sn-glycerol + ATP = a 1,2-diacyl-sn-glycero-3-phosphate + ADP + H(+)</text>
        <dbReference type="Rhea" id="RHEA:10272"/>
        <dbReference type="ChEBI" id="CHEBI:15378"/>
        <dbReference type="ChEBI" id="CHEBI:17815"/>
        <dbReference type="ChEBI" id="CHEBI:30616"/>
        <dbReference type="ChEBI" id="CHEBI:58608"/>
        <dbReference type="ChEBI" id="CHEBI:456216"/>
        <dbReference type="EC" id="2.7.1.107"/>
    </reaction>
</comment>
<keyword evidence="14 23" id="KW-0460">Magnesium</keyword>
<evidence type="ECO:0000256" key="12">
    <source>
        <dbReference type="ARBA" id="ARBA00022777"/>
    </source>
</evidence>
<feature type="binding site" evidence="22">
    <location>
        <position position="83"/>
    </location>
    <ligand>
        <name>ATP</name>
        <dbReference type="ChEBI" id="CHEBI:30616"/>
    </ligand>
</feature>
<dbReference type="AlphaFoldDB" id="A0AAW8R8S9"/>
<evidence type="ECO:0000256" key="3">
    <source>
        <dbReference type="ARBA" id="ARBA00012133"/>
    </source>
</evidence>
<keyword evidence="6" id="KW-0444">Lipid biosynthesis</keyword>
<keyword evidence="8 24" id="KW-0808">Transferase</keyword>
<accession>A0AAW8R8S9</accession>
<feature type="binding site" evidence="21">
    <location>
        <position position="105"/>
    </location>
    <ligand>
        <name>substrate</name>
    </ligand>
</feature>
<dbReference type="InterPro" id="IPR033718">
    <property type="entry name" value="DAGK_prok"/>
</dbReference>
<feature type="binding site" evidence="22">
    <location>
        <begin position="101"/>
        <end position="102"/>
    </location>
    <ligand>
        <name>ATP</name>
        <dbReference type="ChEBI" id="CHEBI:30616"/>
    </ligand>
</feature>
<evidence type="ECO:0000256" key="15">
    <source>
        <dbReference type="ARBA" id="ARBA00022989"/>
    </source>
</evidence>
<feature type="transmembrane region" description="Helical" evidence="24">
    <location>
        <begin position="38"/>
        <end position="56"/>
    </location>
</feature>
<keyword evidence="19 24" id="KW-1208">Phospholipid metabolism</keyword>
<comment type="subcellular location">
    <subcellularLocation>
        <location evidence="1 24">Cell inner membrane</location>
        <topology evidence="1 24">Multi-pass membrane protein</topology>
    </subcellularLocation>
</comment>
<evidence type="ECO:0000256" key="9">
    <source>
        <dbReference type="ARBA" id="ARBA00022692"/>
    </source>
</evidence>
<feature type="active site" description="Proton acceptor" evidence="20">
    <location>
        <position position="76"/>
    </location>
</feature>
<sequence>MQEEHNIAKNDSGLKRLPRAIACSMRGYVFAWRYESGFRQYAVISALLFPFSFWLQQSLSHWFALVGSLVFLLFTEIINSAVEAIADATIPEYNTLIGRAKDLGSAGVFTALMFMLVIWGVSAYQYF</sequence>
<evidence type="ECO:0000256" key="1">
    <source>
        <dbReference type="ARBA" id="ARBA00004429"/>
    </source>
</evidence>
<dbReference type="PANTHER" id="PTHR34299:SF1">
    <property type="entry name" value="DIACYLGLYCEROL KINASE"/>
    <property type="match status" value="1"/>
</dbReference>
<dbReference type="Proteomes" id="UP001249020">
    <property type="component" value="Unassembled WGS sequence"/>
</dbReference>
<dbReference type="GO" id="GO:0005886">
    <property type="term" value="C:plasma membrane"/>
    <property type="evidence" value="ECO:0007669"/>
    <property type="project" value="UniProtKB-SubCell"/>
</dbReference>
<keyword evidence="13 22" id="KW-0067">ATP-binding</keyword>
<evidence type="ECO:0000256" key="10">
    <source>
        <dbReference type="ARBA" id="ARBA00022723"/>
    </source>
</evidence>
<keyword evidence="12 24" id="KW-0418">Kinase</keyword>
<dbReference type="RefSeq" id="WP_311363023.1">
    <property type="nucleotide sequence ID" value="NZ_JAVRIE010000009.1"/>
</dbReference>
<evidence type="ECO:0000256" key="2">
    <source>
        <dbReference type="ARBA" id="ARBA00005967"/>
    </source>
</evidence>
<comment type="function">
    <text evidence="24">Catalyzes the ATP-dependent phosphorylation of sn-l,2-diacylglycerol (DAG) to phosphatidic acid. Involved in the recycling of diacylglycerol produced as a by-product during membrane-derived oligosaccharide (MDO) biosynthesis.</text>
</comment>
<dbReference type="Gene3D" id="1.10.287.3610">
    <property type="match status" value="1"/>
</dbReference>
<evidence type="ECO:0000256" key="16">
    <source>
        <dbReference type="ARBA" id="ARBA00023098"/>
    </source>
</evidence>
<feature type="binding site" evidence="22">
    <location>
        <position position="16"/>
    </location>
    <ligand>
        <name>ATP</name>
        <dbReference type="ChEBI" id="CHEBI:30616"/>
    </ligand>
</feature>
<evidence type="ECO:0000256" key="24">
    <source>
        <dbReference type="RuleBase" id="RU363065"/>
    </source>
</evidence>
<evidence type="ECO:0000256" key="14">
    <source>
        <dbReference type="ARBA" id="ARBA00022842"/>
    </source>
</evidence>
<protein>
    <recommendedName>
        <fullName evidence="4 24">Diacylglycerol kinase</fullName>
        <ecNumber evidence="3 24">2.7.1.107</ecNumber>
    </recommendedName>
</protein>
<keyword evidence="10 23" id="KW-0479">Metal-binding</keyword>
<comment type="similarity">
    <text evidence="2 24">Belongs to the bacterial diacylglycerol kinase family.</text>
</comment>
<evidence type="ECO:0000256" key="13">
    <source>
        <dbReference type="ARBA" id="ARBA00022840"/>
    </source>
</evidence>
<keyword evidence="16 24" id="KW-0443">Lipid metabolism</keyword>
<dbReference type="GO" id="GO:0006654">
    <property type="term" value="P:phosphatidic acid biosynthetic process"/>
    <property type="evidence" value="ECO:0007669"/>
    <property type="project" value="InterPro"/>
</dbReference>
<evidence type="ECO:0000256" key="5">
    <source>
        <dbReference type="ARBA" id="ARBA00022475"/>
    </source>
</evidence>
<dbReference type="EC" id="2.7.1.107" evidence="3 24"/>
<evidence type="ECO:0000256" key="11">
    <source>
        <dbReference type="ARBA" id="ARBA00022741"/>
    </source>
</evidence>
<evidence type="ECO:0000256" key="20">
    <source>
        <dbReference type="PIRSR" id="PIRSR600829-1"/>
    </source>
</evidence>
<evidence type="ECO:0000256" key="17">
    <source>
        <dbReference type="ARBA" id="ARBA00023136"/>
    </source>
</evidence>
<keyword evidence="9 24" id="KW-0812">Transmembrane</keyword>
<dbReference type="GO" id="GO:0005524">
    <property type="term" value="F:ATP binding"/>
    <property type="evidence" value="ECO:0007669"/>
    <property type="project" value="UniProtKB-KW"/>
</dbReference>
<feature type="binding site" evidence="21">
    <location>
        <position position="16"/>
    </location>
    <ligand>
        <name>substrate</name>
    </ligand>
</feature>
<dbReference type="EMBL" id="JAVRIE010000009">
    <property type="protein sequence ID" value="MDT0584250.1"/>
    <property type="molecule type" value="Genomic_DNA"/>
</dbReference>
<keyword evidence="15 24" id="KW-1133">Transmembrane helix</keyword>
<evidence type="ECO:0000313" key="25">
    <source>
        <dbReference type="EMBL" id="MDT0584250.1"/>
    </source>
</evidence>
<evidence type="ECO:0000256" key="6">
    <source>
        <dbReference type="ARBA" id="ARBA00022516"/>
    </source>
</evidence>
<feature type="transmembrane region" description="Helical" evidence="24">
    <location>
        <begin position="62"/>
        <end position="82"/>
    </location>
</feature>
<keyword evidence="5" id="KW-1003">Cell membrane</keyword>
<dbReference type="GO" id="GO:0004143">
    <property type="term" value="F:ATP-dependent diacylglycerol kinase activity"/>
    <property type="evidence" value="ECO:0007669"/>
    <property type="project" value="UniProtKB-EC"/>
</dbReference>
<keyword evidence="18" id="KW-0594">Phospholipid biosynthesis</keyword>
<evidence type="ECO:0000256" key="23">
    <source>
        <dbReference type="PIRSR" id="PIRSR600829-4"/>
    </source>
</evidence>
<comment type="caution">
    <text evidence="25">The sequence shown here is derived from an EMBL/GenBank/DDBJ whole genome shotgun (WGS) entry which is preliminary data.</text>
</comment>
<feature type="binding site" evidence="23">
    <location>
        <position position="35"/>
    </location>
    <ligand>
        <name>a divalent metal cation</name>
        <dbReference type="ChEBI" id="CHEBI:60240"/>
    </ligand>
</feature>
<keyword evidence="11 22" id="KW-0547">Nucleotide-binding</keyword>
<keyword evidence="7 24" id="KW-0997">Cell inner membrane</keyword>
<name>A0AAW8R8S9_9ALTE</name>
<feature type="binding site" evidence="23">
    <location>
        <position position="83"/>
    </location>
    <ligand>
        <name>a divalent metal cation</name>
        <dbReference type="ChEBI" id="CHEBI:60240"/>
    </ligand>
</feature>
<dbReference type="InterPro" id="IPR000829">
    <property type="entry name" value="DAGK"/>
</dbReference>
<keyword evidence="17 24" id="KW-0472">Membrane</keyword>
<dbReference type="GO" id="GO:0046872">
    <property type="term" value="F:metal ion binding"/>
    <property type="evidence" value="ECO:0007669"/>
    <property type="project" value="UniProtKB-KW"/>
</dbReference>
<evidence type="ECO:0000256" key="7">
    <source>
        <dbReference type="ARBA" id="ARBA00022519"/>
    </source>
</evidence>
<evidence type="ECO:0000313" key="26">
    <source>
        <dbReference type="Proteomes" id="UP001249020"/>
    </source>
</evidence>
<gene>
    <name evidence="25" type="ORF">RM544_17005</name>
</gene>
<evidence type="ECO:0000256" key="19">
    <source>
        <dbReference type="ARBA" id="ARBA00023264"/>
    </source>
</evidence>